<dbReference type="SUPFAM" id="SSF53697">
    <property type="entry name" value="SIS domain"/>
    <property type="match status" value="1"/>
</dbReference>
<dbReference type="InterPro" id="IPR047640">
    <property type="entry name" value="RpiR-like"/>
</dbReference>
<dbReference type="PROSITE" id="PS51464">
    <property type="entry name" value="SIS"/>
    <property type="match status" value="1"/>
</dbReference>
<evidence type="ECO:0000256" key="2">
    <source>
        <dbReference type="ARBA" id="ARBA00023125"/>
    </source>
</evidence>
<dbReference type="InterPro" id="IPR001347">
    <property type="entry name" value="SIS_dom"/>
</dbReference>
<dbReference type="EMBL" id="CP086395">
    <property type="protein sequence ID" value="USJ20116.1"/>
    <property type="molecule type" value="Genomic_DNA"/>
</dbReference>
<keyword evidence="2" id="KW-0238">DNA-binding</keyword>
<dbReference type="InterPro" id="IPR009057">
    <property type="entry name" value="Homeodomain-like_sf"/>
</dbReference>
<evidence type="ECO:0000313" key="10">
    <source>
        <dbReference type="Proteomes" id="UP001153199"/>
    </source>
</evidence>
<dbReference type="GeneID" id="89495059"/>
<dbReference type="InterPro" id="IPR035472">
    <property type="entry name" value="RpiR-like_SIS"/>
</dbReference>
<evidence type="ECO:0000256" key="1">
    <source>
        <dbReference type="ARBA" id="ARBA00023015"/>
    </source>
</evidence>
<feature type="domain" description="SIS" evidence="5">
    <location>
        <begin position="103"/>
        <end position="241"/>
    </location>
</feature>
<protein>
    <submittedName>
        <fullName evidence="8">MurR/RpiR family transcriptional regulator</fullName>
    </submittedName>
</protein>
<reference evidence="8" key="1">
    <citation type="journal article" date="2022" name="Front. Microbiol.">
        <title>Feed Insects as a Reservoir of Granadaene-Producing Lactococci.</title>
        <authorList>
            <person name="Neuzil-Bunesova V."/>
            <person name="Ramirez Garcia A."/>
            <person name="Modrackova N."/>
            <person name="Makovska M."/>
            <person name="Sabolova M."/>
            <person name="Sproer C."/>
            <person name="Bunk B."/>
            <person name="Blom J."/>
            <person name="Schwab C."/>
        </authorList>
    </citation>
    <scope>NUCLEOTIDE SEQUENCE</scope>
    <source>
        <strain evidence="8">I4/6O</strain>
    </source>
</reference>
<organism evidence="8 9">
    <name type="scientific">Lactococcus formosensis</name>
    <dbReference type="NCBI Taxonomy" id="1281486"/>
    <lineage>
        <taxon>Bacteria</taxon>
        <taxon>Bacillati</taxon>
        <taxon>Bacillota</taxon>
        <taxon>Bacilli</taxon>
        <taxon>Lactobacillales</taxon>
        <taxon>Streptococcaceae</taxon>
        <taxon>Lactococcus</taxon>
    </lineage>
</organism>
<gene>
    <name evidence="8" type="ORF">LMK00_09910</name>
    <name evidence="7" type="ORF">NF708_08880</name>
    <name evidence="6" type="ORF">NF717_06130</name>
</gene>
<feature type="domain" description="HTH rpiR-type" evidence="4">
    <location>
        <begin position="1"/>
        <end position="69"/>
    </location>
</feature>
<dbReference type="EMBL" id="JAMWFV010000006">
    <property type="protein sequence ID" value="MDG6145236.1"/>
    <property type="molecule type" value="Genomic_DNA"/>
</dbReference>
<evidence type="ECO:0000256" key="3">
    <source>
        <dbReference type="ARBA" id="ARBA00023163"/>
    </source>
</evidence>
<dbReference type="InterPro" id="IPR036388">
    <property type="entry name" value="WH-like_DNA-bd_sf"/>
</dbReference>
<dbReference type="Proteomes" id="UP001153203">
    <property type="component" value="Unassembled WGS sequence"/>
</dbReference>
<dbReference type="EMBL" id="JAMWGI010000005">
    <property type="protein sequence ID" value="MDG6194105.1"/>
    <property type="molecule type" value="Genomic_DNA"/>
</dbReference>
<dbReference type="Pfam" id="PF01380">
    <property type="entry name" value="SIS"/>
    <property type="match status" value="1"/>
</dbReference>
<evidence type="ECO:0000259" key="5">
    <source>
        <dbReference type="PROSITE" id="PS51464"/>
    </source>
</evidence>
<keyword evidence="1" id="KW-0805">Transcription regulation</keyword>
<dbReference type="KEGG" id="lfo:LMK00_09910"/>
<dbReference type="GO" id="GO:1901135">
    <property type="term" value="P:carbohydrate derivative metabolic process"/>
    <property type="evidence" value="ECO:0007669"/>
    <property type="project" value="InterPro"/>
</dbReference>
<dbReference type="Proteomes" id="UP001153199">
    <property type="component" value="Unassembled WGS sequence"/>
</dbReference>
<evidence type="ECO:0000313" key="7">
    <source>
        <dbReference type="EMBL" id="MDG6194105.1"/>
    </source>
</evidence>
<dbReference type="AlphaFoldDB" id="A0A9Q8Y1C8"/>
<sequence>MVNQQLSSAEAYTWQVIQEHYDEIPQLSITDLAELAHCSLSTINRTVRKKGFSGYAEFRYSIKEKPLPNINGFSNEVLAAIGKNEEELLRTIHNISALAIEQAVRAIDQADEIILFARGLSTHAAVEMMKKLQLFHKSVTLHDDYKYMTYYASFVNENSLIINLSLSGETLELIEATEVAKAHGAKILTLTVTEQSPLVRLADVSLIGYKSTLEVNYFDLDVHSRLPLYILVRVLFDAYSIYKKTMTNK</sequence>
<proteinExistence type="predicted"/>
<accession>A0A9Q8Y1C8</accession>
<dbReference type="InterPro" id="IPR000281">
    <property type="entry name" value="HTH_RpiR"/>
</dbReference>
<dbReference type="PROSITE" id="PS51071">
    <property type="entry name" value="HTH_RPIR"/>
    <property type="match status" value="1"/>
</dbReference>
<dbReference type="Pfam" id="PF01418">
    <property type="entry name" value="HTH_6"/>
    <property type="match status" value="1"/>
</dbReference>
<dbReference type="Gene3D" id="1.10.10.10">
    <property type="entry name" value="Winged helix-like DNA-binding domain superfamily/Winged helix DNA-binding domain"/>
    <property type="match status" value="1"/>
</dbReference>
<dbReference type="GO" id="GO:0003677">
    <property type="term" value="F:DNA binding"/>
    <property type="evidence" value="ECO:0007669"/>
    <property type="project" value="UniProtKB-KW"/>
</dbReference>
<dbReference type="PANTHER" id="PTHR30514">
    <property type="entry name" value="GLUCOKINASE"/>
    <property type="match status" value="1"/>
</dbReference>
<evidence type="ECO:0000313" key="8">
    <source>
        <dbReference type="EMBL" id="USJ20116.1"/>
    </source>
</evidence>
<dbReference type="PANTHER" id="PTHR30514:SF21">
    <property type="entry name" value="RPIR-FAMILY TRANSCRIPTIONAL REGULATOR"/>
    <property type="match status" value="1"/>
</dbReference>
<keyword evidence="3" id="KW-0804">Transcription</keyword>
<dbReference type="GO" id="GO:0097367">
    <property type="term" value="F:carbohydrate derivative binding"/>
    <property type="evidence" value="ECO:0007669"/>
    <property type="project" value="InterPro"/>
</dbReference>
<name>A0A9Q8Y1C8_9LACT</name>
<evidence type="ECO:0000313" key="6">
    <source>
        <dbReference type="EMBL" id="MDG6145236.1"/>
    </source>
</evidence>
<dbReference type="CDD" id="cd05013">
    <property type="entry name" value="SIS_RpiR"/>
    <property type="match status" value="1"/>
</dbReference>
<dbReference type="RefSeq" id="WP_017368619.1">
    <property type="nucleotide sequence ID" value="NZ_BOVP01000005.1"/>
</dbReference>
<evidence type="ECO:0000259" key="4">
    <source>
        <dbReference type="PROSITE" id="PS51071"/>
    </source>
</evidence>
<dbReference type="GO" id="GO:0003700">
    <property type="term" value="F:DNA-binding transcription factor activity"/>
    <property type="evidence" value="ECO:0007669"/>
    <property type="project" value="InterPro"/>
</dbReference>
<dbReference type="Proteomes" id="UP001056730">
    <property type="component" value="Chromosome"/>
</dbReference>
<dbReference type="Gene3D" id="3.40.50.10490">
    <property type="entry name" value="Glucose-6-phosphate isomerase like protein, domain 1"/>
    <property type="match status" value="1"/>
</dbReference>
<evidence type="ECO:0000313" key="9">
    <source>
        <dbReference type="Proteomes" id="UP001056730"/>
    </source>
</evidence>
<dbReference type="InterPro" id="IPR046348">
    <property type="entry name" value="SIS_dom_sf"/>
</dbReference>
<reference evidence="6" key="2">
    <citation type="submission" date="2022-06" db="EMBL/GenBank/DDBJ databases">
        <title>Lactococcus from bovine mastitis in China.</title>
        <authorList>
            <person name="Lin Y."/>
            <person name="Han B."/>
        </authorList>
    </citation>
    <scope>NUCLEOTIDE SEQUENCE</scope>
    <source>
        <strain evidence="7">Hebei-B-39</strain>
        <strain evidence="6">Ningxia-I-26</strain>
    </source>
</reference>
<dbReference type="SUPFAM" id="SSF46689">
    <property type="entry name" value="Homeodomain-like"/>
    <property type="match status" value="1"/>
</dbReference>
<keyword evidence="10" id="KW-1185">Reference proteome</keyword>